<keyword evidence="2" id="KW-1185">Reference proteome</keyword>
<sequence>MAEHGLTPEEILGACSTILDDLASDIHGYLPAANPSRLGGIRTRFIARMQHDIDENVESYSDLPEILDLATELMAAIQLDPASVHALTNTRMWLERRISMGRGYIDTMKRDMRFHVFDPVHFFLENNGDADLGYDVPFPRGYEPPPKVTMVGMKVTAGN</sequence>
<protein>
    <submittedName>
        <fullName evidence="1">Uncharacterized protein</fullName>
    </submittedName>
</protein>
<gene>
    <name evidence="1" type="ORF">PMIN01_06078</name>
</gene>
<proteinExistence type="predicted"/>
<dbReference type="AlphaFoldDB" id="A0A9P6KQV5"/>
<reference evidence="1" key="1">
    <citation type="journal article" date="2020" name="Mol. Plant Microbe Interact.">
        <title>Genome Sequence of the Biocontrol Agent Coniothyrium minitans strain Conio (IMI 134523).</title>
        <authorList>
            <person name="Patel D."/>
            <person name="Shittu T.A."/>
            <person name="Baroncelli R."/>
            <person name="Muthumeenakshi S."/>
            <person name="Osborne T.H."/>
            <person name="Janganan T.K."/>
            <person name="Sreenivasaprasad S."/>
        </authorList>
    </citation>
    <scope>NUCLEOTIDE SEQUENCE</scope>
    <source>
        <strain evidence="1">Conio</strain>
    </source>
</reference>
<comment type="caution">
    <text evidence="1">The sequence shown here is derived from an EMBL/GenBank/DDBJ whole genome shotgun (WGS) entry which is preliminary data.</text>
</comment>
<dbReference type="EMBL" id="WJXW01000005">
    <property type="protein sequence ID" value="KAF9736163.1"/>
    <property type="molecule type" value="Genomic_DNA"/>
</dbReference>
<dbReference type="OrthoDB" id="3777507at2759"/>
<evidence type="ECO:0000313" key="2">
    <source>
        <dbReference type="Proteomes" id="UP000756921"/>
    </source>
</evidence>
<evidence type="ECO:0000313" key="1">
    <source>
        <dbReference type="EMBL" id="KAF9736163.1"/>
    </source>
</evidence>
<dbReference type="Proteomes" id="UP000756921">
    <property type="component" value="Unassembled WGS sequence"/>
</dbReference>
<accession>A0A9P6KQV5</accession>
<name>A0A9P6KQV5_9PLEO</name>
<organism evidence="1 2">
    <name type="scientific">Paraphaeosphaeria minitans</name>
    <dbReference type="NCBI Taxonomy" id="565426"/>
    <lineage>
        <taxon>Eukaryota</taxon>
        <taxon>Fungi</taxon>
        <taxon>Dikarya</taxon>
        <taxon>Ascomycota</taxon>
        <taxon>Pezizomycotina</taxon>
        <taxon>Dothideomycetes</taxon>
        <taxon>Pleosporomycetidae</taxon>
        <taxon>Pleosporales</taxon>
        <taxon>Massarineae</taxon>
        <taxon>Didymosphaeriaceae</taxon>
        <taxon>Paraphaeosphaeria</taxon>
    </lineage>
</organism>